<evidence type="ECO:0000259" key="1">
    <source>
        <dbReference type="Pfam" id="PF13963"/>
    </source>
</evidence>
<dbReference type="PANTHER" id="PTHR10775">
    <property type="entry name" value="OS08G0208400 PROTEIN"/>
    <property type="match status" value="1"/>
</dbReference>
<accession>A0AAW2VF66</accession>
<dbReference type="AlphaFoldDB" id="A0AAW2VF66"/>
<reference evidence="2" key="2">
    <citation type="journal article" date="2024" name="Plant">
        <title>Genomic evolution and insights into agronomic trait innovations of Sesamum species.</title>
        <authorList>
            <person name="Miao H."/>
            <person name="Wang L."/>
            <person name="Qu L."/>
            <person name="Liu H."/>
            <person name="Sun Y."/>
            <person name="Le M."/>
            <person name="Wang Q."/>
            <person name="Wei S."/>
            <person name="Zheng Y."/>
            <person name="Lin W."/>
            <person name="Duan Y."/>
            <person name="Cao H."/>
            <person name="Xiong S."/>
            <person name="Wang X."/>
            <person name="Wei L."/>
            <person name="Li C."/>
            <person name="Ma Q."/>
            <person name="Ju M."/>
            <person name="Zhao R."/>
            <person name="Li G."/>
            <person name="Mu C."/>
            <person name="Tian Q."/>
            <person name="Mei H."/>
            <person name="Zhang T."/>
            <person name="Gao T."/>
            <person name="Zhang H."/>
        </authorList>
    </citation>
    <scope>NUCLEOTIDE SEQUENCE</scope>
    <source>
        <strain evidence="2">KEN1</strain>
    </source>
</reference>
<dbReference type="PANTHER" id="PTHR10775:SF166">
    <property type="entry name" value="OS04G0146034 PROTEIN"/>
    <property type="match status" value="1"/>
</dbReference>
<protein>
    <recommendedName>
        <fullName evidence="1">Transposase-associated domain-containing protein</fullName>
    </recommendedName>
</protein>
<sequence>MYEKNLPNRQGLTLQFQDGVIAFIEWAKSQHAYMNGDRIRCPCRKCKNELFKMTDEEYFEAVTAPPLQDEQTTAAPVDEDTSTQLGDATQINWAQRMILDAAGPAFCSSTYSQDGAPDDDTRPCPLDAGPSSYYYGDGPYDYVSGLADRFHDVLHAAEQLLWNGCATSQLAAVAELVDIKANVHISQQIYDRISQWGDHIMPRDHTLPFDYYNTKKLTKDLGLLMEKIDACKNGCILYWKNDIDLDYCKFCGMARYKPTRVRKPNGPSNPKRLIDIYLEPLIKELQNLWHVGVQTRDNAKDETFTMRAALMWTVNDLPAYGMASGWSTTGVMGCPVCIEDTRAFYLQNGRKPCYFDCH</sequence>
<organism evidence="2">
    <name type="scientific">Sesamum latifolium</name>
    <dbReference type="NCBI Taxonomy" id="2727402"/>
    <lineage>
        <taxon>Eukaryota</taxon>
        <taxon>Viridiplantae</taxon>
        <taxon>Streptophyta</taxon>
        <taxon>Embryophyta</taxon>
        <taxon>Tracheophyta</taxon>
        <taxon>Spermatophyta</taxon>
        <taxon>Magnoliopsida</taxon>
        <taxon>eudicotyledons</taxon>
        <taxon>Gunneridae</taxon>
        <taxon>Pentapetalae</taxon>
        <taxon>asterids</taxon>
        <taxon>lamiids</taxon>
        <taxon>Lamiales</taxon>
        <taxon>Pedaliaceae</taxon>
        <taxon>Sesamum</taxon>
    </lineage>
</organism>
<reference evidence="2" key="1">
    <citation type="submission" date="2020-06" db="EMBL/GenBank/DDBJ databases">
        <authorList>
            <person name="Li T."/>
            <person name="Hu X."/>
            <person name="Zhang T."/>
            <person name="Song X."/>
            <person name="Zhang H."/>
            <person name="Dai N."/>
            <person name="Sheng W."/>
            <person name="Hou X."/>
            <person name="Wei L."/>
        </authorList>
    </citation>
    <scope>NUCLEOTIDE SEQUENCE</scope>
    <source>
        <strain evidence="2">KEN1</strain>
        <tissue evidence="2">Leaf</tissue>
    </source>
</reference>
<dbReference type="Pfam" id="PF13963">
    <property type="entry name" value="Transpos_assoc"/>
    <property type="match status" value="1"/>
</dbReference>
<dbReference type="InterPro" id="IPR004242">
    <property type="entry name" value="Transposase_21"/>
</dbReference>
<dbReference type="EMBL" id="JACGWN010000010">
    <property type="protein sequence ID" value="KAL0427828.1"/>
    <property type="molecule type" value="Genomic_DNA"/>
</dbReference>
<dbReference type="InterPro" id="IPR029480">
    <property type="entry name" value="Transpos_assoc"/>
</dbReference>
<feature type="domain" description="Transposase-associated" evidence="1">
    <location>
        <begin position="10"/>
        <end position="53"/>
    </location>
</feature>
<proteinExistence type="predicted"/>
<gene>
    <name evidence="2" type="ORF">Slati_2957600</name>
</gene>
<evidence type="ECO:0000313" key="2">
    <source>
        <dbReference type="EMBL" id="KAL0427828.1"/>
    </source>
</evidence>
<comment type="caution">
    <text evidence="2">The sequence shown here is derived from an EMBL/GenBank/DDBJ whole genome shotgun (WGS) entry which is preliminary data.</text>
</comment>
<dbReference type="Pfam" id="PF02992">
    <property type="entry name" value="Transposase_21"/>
    <property type="match status" value="1"/>
</dbReference>
<name>A0AAW2VF66_9LAMI</name>